<keyword evidence="3" id="KW-0479">Metal-binding</keyword>
<accession>A0A915E3C9</accession>
<evidence type="ECO:0000256" key="1">
    <source>
        <dbReference type="ARBA" id="ARBA00001954"/>
    </source>
</evidence>
<dbReference type="WBParaSite" id="jg26521">
    <property type="protein sequence ID" value="jg26521"/>
    <property type="gene ID" value="jg26521"/>
</dbReference>
<keyword evidence="6" id="KW-0539">Nucleus</keyword>
<dbReference type="GO" id="GO:0005634">
    <property type="term" value="C:nucleus"/>
    <property type="evidence" value="ECO:0007669"/>
    <property type="project" value="UniProtKB-SubCell"/>
</dbReference>
<dbReference type="InterPro" id="IPR041667">
    <property type="entry name" value="Cupin_8"/>
</dbReference>
<keyword evidence="4" id="KW-0560">Oxidoreductase</keyword>
<dbReference type="AlphaFoldDB" id="A0A915E3C9"/>
<keyword evidence="5" id="KW-0408">Iron</keyword>
<evidence type="ECO:0000256" key="5">
    <source>
        <dbReference type="ARBA" id="ARBA00023004"/>
    </source>
</evidence>
<sequence>MGIRDSYGSEVSSIRELTVQNSRLRGARRISHATRWKMVYGFSALVFPRLSEGEDFNLVKVSEQFLVRKHFDKNSLMAAVQSLALAIENMQENTSHGQINEIEESLNKLHWLADTYLNVGHYAEVEDKHRLFYSLVCCLQARFFFKQENYVSALRSCDNGLLKGNDLDNRWLSKFASFLCLLRLPPVKNLATKEESSSKSNYLSKEPEPLPNSVRIPVMVLPSLCSFHQEFYAKNKPLIIRGMVNEWPAFRKWSFSYLNSLCGHRTVPVELGKKYTDEDWLQQLMSFHDYLAQYVFQSEKTLKTGYLAQHRLPVSEDLPHSDLRFHVKNQIPELLNDIIIPDYCAFGENGLNEDLLTINMFIGPEGTISPLHIDPRHNFFCQVRGRKFVRLINPGCRSSLYMFDDLMRQNTSQVDVENPDLKQFPRFSVVQCEDFLMEPGDCLFIPRGYFHHIRALEKSISVSIWFGD</sequence>
<dbReference type="PANTHER" id="PTHR12461:SF106">
    <property type="entry name" value="BIFUNCTIONAL PEPTIDASE AND ARGINYL-HYDROXYLASE JMJD5"/>
    <property type="match status" value="1"/>
</dbReference>
<evidence type="ECO:0000256" key="4">
    <source>
        <dbReference type="ARBA" id="ARBA00023002"/>
    </source>
</evidence>
<dbReference type="SMART" id="SM00558">
    <property type="entry name" value="JmjC"/>
    <property type="match status" value="1"/>
</dbReference>
<evidence type="ECO:0000256" key="2">
    <source>
        <dbReference type="ARBA" id="ARBA00004123"/>
    </source>
</evidence>
<evidence type="ECO:0000259" key="7">
    <source>
        <dbReference type="PROSITE" id="PS51184"/>
    </source>
</evidence>
<comment type="subcellular location">
    <subcellularLocation>
        <location evidence="2">Nucleus</location>
    </subcellularLocation>
</comment>
<dbReference type="Gene3D" id="2.60.120.650">
    <property type="entry name" value="Cupin"/>
    <property type="match status" value="1"/>
</dbReference>
<evidence type="ECO:0000256" key="6">
    <source>
        <dbReference type="ARBA" id="ARBA00023242"/>
    </source>
</evidence>
<keyword evidence="8" id="KW-1185">Reference proteome</keyword>
<evidence type="ECO:0000256" key="3">
    <source>
        <dbReference type="ARBA" id="ARBA00022723"/>
    </source>
</evidence>
<name>A0A915E3C9_9BILA</name>
<dbReference type="PROSITE" id="PS51184">
    <property type="entry name" value="JMJC"/>
    <property type="match status" value="1"/>
</dbReference>
<dbReference type="InterPro" id="IPR003347">
    <property type="entry name" value="JmjC_dom"/>
</dbReference>
<dbReference type="GO" id="GO:0051864">
    <property type="term" value="F:histone H3K36 demethylase activity"/>
    <property type="evidence" value="ECO:0007669"/>
    <property type="project" value="TreeGrafter"/>
</dbReference>
<dbReference type="PANTHER" id="PTHR12461">
    <property type="entry name" value="HYPOXIA-INDUCIBLE FACTOR 1 ALPHA INHIBITOR-RELATED"/>
    <property type="match status" value="1"/>
</dbReference>
<proteinExistence type="predicted"/>
<dbReference type="Proteomes" id="UP000887574">
    <property type="component" value="Unplaced"/>
</dbReference>
<dbReference type="SUPFAM" id="SSF51197">
    <property type="entry name" value="Clavaminate synthase-like"/>
    <property type="match status" value="1"/>
</dbReference>
<organism evidence="8 9">
    <name type="scientific">Ditylenchus dipsaci</name>
    <dbReference type="NCBI Taxonomy" id="166011"/>
    <lineage>
        <taxon>Eukaryota</taxon>
        <taxon>Metazoa</taxon>
        <taxon>Ecdysozoa</taxon>
        <taxon>Nematoda</taxon>
        <taxon>Chromadorea</taxon>
        <taxon>Rhabditida</taxon>
        <taxon>Tylenchina</taxon>
        <taxon>Tylenchomorpha</taxon>
        <taxon>Sphaerularioidea</taxon>
        <taxon>Anguinidae</taxon>
        <taxon>Anguininae</taxon>
        <taxon>Ditylenchus</taxon>
    </lineage>
</organism>
<reference evidence="9" key="1">
    <citation type="submission" date="2022-11" db="UniProtKB">
        <authorList>
            <consortium name="WormBaseParasite"/>
        </authorList>
    </citation>
    <scope>IDENTIFICATION</scope>
</reference>
<evidence type="ECO:0000313" key="8">
    <source>
        <dbReference type="Proteomes" id="UP000887574"/>
    </source>
</evidence>
<comment type="cofactor">
    <cofactor evidence="1">
        <name>Fe(2+)</name>
        <dbReference type="ChEBI" id="CHEBI:29033"/>
    </cofactor>
</comment>
<feature type="domain" description="JmjC" evidence="7">
    <location>
        <begin position="329"/>
        <end position="468"/>
    </location>
</feature>
<protein>
    <submittedName>
        <fullName evidence="9">JmjC domain-containing protein</fullName>
    </submittedName>
</protein>
<evidence type="ECO:0000313" key="9">
    <source>
        <dbReference type="WBParaSite" id="jg26521"/>
    </source>
</evidence>
<dbReference type="Pfam" id="PF13621">
    <property type="entry name" value="Cupin_8"/>
    <property type="match status" value="1"/>
</dbReference>
<dbReference type="GO" id="GO:0046872">
    <property type="term" value="F:metal ion binding"/>
    <property type="evidence" value="ECO:0007669"/>
    <property type="project" value="UniProtKB-KW"/>
</dbReference>